<dbReference type="RefSeq" id="WP_097281198.1">
    <property type="nucleotide sequence ID" value="NZ_OCNJ01000012.1"/>
</dbReference>
<name>A0A286GZC1_9PROT</name>
<dbReference type="SUPFAM" id="SSF55729">
    <property type="entry name" value="Acyl-CoA N-acyltransferases (Nat)"/>
    <property type="match status" value="1"/>
</dbReference>
<dbReference type="PANTHER" id="PTHR43441:SF2">
    <property type="entry name" value="FAMILY ACETYLTRANSFERASE, PUTATIVE (AFU_ORTHOLOGUE AFUA_7G00850)-RELATED"/>
    <property type="match status" value="1"/>
</dbReference>
<dbReference type="Pfam" id="PF13302">
    <property type="entry name" value="Acetyltransf_3"/>
    <property type="match status" value="1"/>
</dbReference>
<gene>
    <name evidence="2" type="ORF">SAMN05421508_11282</name>
</gene>
<evidence type="ECO:0000313" key="2">
    <source>
        <dbReference type="EMBL" id="SOE00414.1"/>
    </source>
</evidence>
<dbReference type="FunFam" id="3.40.630.30:FF:000047">
    <property type="entry name" value="Acetyltransferase, GNAT family"/>
    <property type="match status" value="1"/>
</dbReference>
<dbReference type="AlphaFoldDB" id="A0A286GZC1"/>
<dbReference type="EMBL" id="OCNJ01000012">
    <property type="protein sequence ID" value="SOE00414.1"/>
    <property type="molecule type" value="Genomic_DNA"/>
</dbReference>
<reference evidence="2 3" key="1">
    <citation type="submission" date="2017-09" db="EMBL/GenBank/DDBJ databases">
        <authorList>
            <person name="Ehlers B."/>
            <person name="Leendertz F.H."/>
        </authorList>
    </citation>
    <scope>NUCLEOTIDE SEQUENCE [LARGE SCALE GENOMIC DNA]</scope>
    <source>
        <strain evidence="2 3">USBA 140</strain>
    </source>
</reference>
<feature type="domain" description="N-acetyltransferase" evidence="1">
    <location>
        <begin position="45"/>
        <end position="191"/>
    </location>
</feature>
<dbReference type="Gene3D" id="3.40.630.30">
    <property type="match status" value="1"/>
</dbReference>
<evidence type="ECO:0000259" key="1">
    <source>
        <dbReference type="PROSITE" id="PS51186"/>
    </source>
</evidence>
<proteinExistence type="predicted"/>
<protein>
    <submittedName>
        <fullName evidence="2">Protein N-acetyltransferase, RimJ/RimL family</fullName>
    </submittedName>
</protein>
<evidence type="ECO:0000313" key="3">
    <source>
        <dbReference type="Proteomes" id="UP000219621"/>
    </source>
</evidence>
<accession>A0A286GZC1</accession>
<dbReference type="InterPro" id="IPR000182">
    <property type="entry name" value="GNAT_dom"/>
</dbReference>
<dbReference type="Proteomes" id="UP000219621">
    <property type="component" value="Unassembled WGS sequence"/>
</dbReference>
<keyword evidence="2" id="KW-0808">Transferase</keyword>
<dbReference type="InterPro" id="IPR016181">
    <property type="entry name" value="Acyl_CoA_acyltransferase"/>
</dbReference>
<organism evidence="2 3">
    <name type="scientific">Caenispirillum bisanense</name>
    <dbReference type="NCBI Taxonomy" id="414052"/>
    <lineage>
        <taxon>Bacteria</taxon>
        <taxon>Pseudomonadati</taxon>
        <taxon>Pseudomonadota</taxon>
        <taxon>Alphaproteobacteria</taxon>
        <taxon>Rhodospirillales</taxon>
        <taxon>Novispirillaceae</taxon>
        <taxon>Caenispirillum</taxon>
    </lineage>
</organism>
<dbReference type="GO" id="GO:0008999">
    <property type="term" value="F:protein-N-terminal-alanine acetyltransferase activity"/>
    <property type="evidence" value="ECO:0007669"/>
    <property type="project" value="TreeGrafter"/>
</dbReference>
<dbReference type="InterPro" id="IPR051908">
    <property type="entry name" value="Ribosomal_N-acetyltransferase"/>
</dbReference>
<dbReference type="GO" id="GO:1990189">
    <property type="term" value="F:protein N-terminal-serine acetyltransferase activity"/>
    <property type="evidence" value="ECO:0007669"/>
    <property type="project" value="TreeGrafter"/>
</dbReference>
<keyword evidence="3" id="KW-1185">Reference proteome</keyword>
<dbReference type="OrthoDB" id="5295305at2"/>
<dbReference type="PANTHER" id="PTHR43441">
    <property type="entry name" value="RIBOSOMAL-PROTEIN-SERINE ACETYLTRANSFERASE"/>
    <property type="match status" value="1"/>
</dbReference>
<dbReference type="PROSITE" id="PS51186">
    <property type="entry name" value="GNAT"/>
    <property type="match status" value="1"/>
</dbReference>
<sequence length="234" mass="26048">MTDTILGEPIGPLVPGWTPRARPPATPMQGRTCRLEPLDPARHAADLWQAVQADAEGRTWIYLAYGPFADEAAYRAFLDGIAGKDDPQFFTVIDMASGRAVGVLSFLRIDPANGVIEVGHVWFSPLLARTTAATEAVILMMRRVFDELGYRRFEWKCNALNAPSRRAAVRFGFTFEGVFRQAMVVHGRNRDTAWYALIDGEWPAVKAEAERWLAPDNFDADGRQKTPLRMPVAG</sequence>